<dbReference type="STRING" id="139420.A0A371CM97"/>
<proteinExistence type="predicted"/>
<dbReference type="Gene3D" id="1.20.930.20">
    <property type="entry name" value="Adaptor protein Cbl, N-terminal domain"/>
    <property type="match status" value="1"/>
</dbReference>
<dbReference type="Proteomes" id="UP000256964">
    <property type="component" value="Unassembled WGS sequence"/>
</dbReference>
<reference evidence="5 6" key="1">
    <citation type="journal article" date="2018" name="Biotechnol. Biofuels">
        <title>Integrative visual omics of the white-rot fungus Polyporus brumalis exposes the biotechnological potential of its oxidative enzymes for delignifying raw plant biomass.</title>
        <authorList>
            <person name="Miyauchi S."/>
            <person name="Rancon A."/>
            <person name="Drula E."/>
            <person name="Hage H."/>
            <person name="Chaduli D."/>
            <person name="Favel A."/>
            <person name="Grisel S."/>
            <person name="Henrissat B."/>
            <person name="Herpoel-Gimbert I."/>
            <person name="Ruiz-Duenas F.J."/>
            <person name="Chevret D."/>
            <person name="Hainaut M."/>
            <person name="Lin J."/>
            <person name="Wang M."/>
            <person name="Pangilinan J."/>
            <person name="Lipzen A."/>
            <person name="Lesage-Meessen L."/>
            <person name="Navarro D."/>
            <person name="Riley R."/>
            <person name="Grigoriev I.V."/>
            <person name="Zhou S."/>
            <person name="Raouche S."/>
            <person name="Rosso M.N."/>
        </authorList>
    </citation>
    <scope>NUCLEOTIDE SEQUENCE [LARGE SCALE GENOMIC DNA]</scope>
    <source>
        <strain evidence="5 6">BRFM 1820</strain>
    </source>
</reference>
<feature type="domain" description="Nephrocystin 3-like N-terminal" evidence="4">
    <location>
        <begin position="267"/>
        <end position="428"/>
    </location>
</feature>
<evidence type="ECO:0000313" key="5">
    <source>
        <dbReference type="EMBL" id="RDX41387.1"/>
    </source>
</evidence>
<dbReference type="PANTHER" id="PTHR10039">
    <property type="entry name" value="AMELOGENIN"/>
    <property type="match status" value="1"/>
</dbReference>
<name>A0A371CM97_9APHY</name>
<dbReference type="SUPFAM" id="SSF52540">
    <property type="entry name" value="P-loop containing nucleoside triphosphate hydrolases"/>
    <property type="match status" value="1"/>
</dbReference>
<dbReference type="InterPro" id="IPR056884">
    <property type="entry name" value="NPHP3-like_N"/>
</dbReference>
<dbReference type="InterPro" id="IPR036537">
    <property type="entry name" value="Adaptor_Cbl_N_dom_sf"/>
</dbReference>
<feature type="coiled-coil region" evidence="2">
    <location>
        <begin position="121"/>
        <end position="148"/>
    </location>
</feature>
<organism evidence="5 6">
    <name type="scientific">Lentinus brumalis</name>
    <dbReference type="NCBI Taxonomy" id="2498619"/>
    <lineage>
        <taxon>Eukaryota</taxon>
        <taxon>Fungi</taxon>
        <taxon>Dikarya</taxon>
        <taxon>Basidiomycota</taxon>
        <taxon>Agaricomycotina</taxon>
        <taxon>Agaricomycetes</taxon>
        <taxon>Polyporales</taxon>
        <taxon>Polyporaceae</taxon>
        <taxon>Lentinus</taxon>
    </lineage>
</organism>
<evidence type="ECO:0000256" key="2">
    <source>
        <dbReference type="SAM" id="Coils"/>
    </source>
</evidence>
<dbReference type="AlphaFoldDB" id="A0A371CM97"/>
<evidence type="ECO:0000256" key="3">
    <source>
        <dbReference type="SAM" id="MobiDB-lite"/>
    </source>
</evidence>
<accession>A0A371CM97</accession>
<dbReference type="GO" id="GO:0007166">
    <property type="term" value="P:cell surface receptor signaling pathway"/>
    <property type="evidence" value="ECO:0007669"/>
    <property type="project" value="InterPro"/>
</dbReference>
<keyword evidence="1" id="KW-0677">Repeat</keyword>
<dbReference type="OrthoDB" id="3228837at2759"/>
<dbReference type="Pfam" id="PF24883">
    <property type="entry name" value="NPHP3_N"/>
    <property type="match status" value="1"/>
</dbReference>
<dbReference type="Gene3D" id="3.40.50.300">
    <property type="entry name" value="P-loop containing nucleotide triphosphate hydrolases"/>
    <property type="match status" value="1"/>
</dbReference>
<dbReference type="EMBL" id="KZ857514">
    <property type="protein sequence ID" value="RDX41387.1"/>
    <property type="molecule type" value="Genomic_DNA"/>
</dbReference>
<gene>
    <name evidence="5" type="ORF">OH76DRAFT_219624</name>
</gene>
<dbReference type="PANTHER" id="PTHR10039:SF14">
    <property type="entry name" value="NACHT DOMAIN-CONTAINING PROTEIN"/>
    <property type="match status" value="1"/>
</dbReference>
<sequence>MRLHPHPGSPPNSAAPVHSSAREDVLTDVLDNVQMALKESEDLLSLAPVPGLAAAVVFLAAILERVKKMRSNAETAEAVSDEIRKLNDVIGNVVRQVLSRATCLQMKPEERPEMLKGFEDSNGWRGRVEQLRKELEELLEKAERCAQGPWYKRLSRSTRDEDTLKMIRTDLASTIQRFQLAGGLSIEALTDQNLAVGEATYEEVKRIAAAQEAEAIKQEEERKKQQEARERSAMEAIPHANAAGYKSVSNVDKSYFLSGTRKVVFERLDEWVSSDKPVCFLIGAAGMGKSTIASEFCRRHKDELGASFFFRRLGGDHGVGSTGKFFPTIAYQLAHARPELRSHIVSAAQSDVHAAHSQMEFAVRALLHKPLQDAEAAGALSRVYIVVDALDECNESASEPGLVPECLRLLISCALRHPSSIRLLITSRPEPDHVGKALRRDSSLKNSSVLLSLYEVEEREAVDRDITELIRTKLCDVEEGAQWYERDPSVVERLVWQSQGVFVFARTAVEFIVRAAGIAQMERRLKLLLTRGNTYGLGNLDLLYRTVLETGFPPADLDPETREQVRVILAWIALGRDADGIEPLVIEKLSGIPCVESIPILTKLRSMLTFDPGAEDVAKREFRAMHITFPDFLVDRARCGDVYHVDPSDMHARLAVDCLRWRHTKGTEEINYVNWYWHGHVYQASPTPELVGLLKAIFTSVSTDRPSLFFFSSTFTGSAAQGTALLRWVDTHVGRDLAKVMGDQLRLSLPWYAFYYEVEITVQDPGYPGEGPGALPMEEVEELNEQRVRQRGMLAPKRHCYGLSRHRLT</sequence>
<keyword evidence="6" id="KW-1185">Reference proteome</keyword>
<keyword evidence="2" id="KW-0175">Coiled coil</keyword>
<protein>
    <recommendedName>
        <fullName evidence="4">Nephrocystin 3-like N-terminal domain-containing protein</fullName>
    </recommendedName>
</protein>
<feature type="region of interest" description="Disordered" evidence="3">
    <location>
        <begin position="1"/>
        <end position="21"/>
    </location>
</feature>
<evidence type="ECO:0000256" key="1">
    <source>
        <dbReference type="ARBA" id="ARBA00022737"/>
    </source>
</evidence>
<dbReference type="InterPro" id="IPR027417">
    <property type="entry name" value="P-loop_NTPase"/>
</dbReference>
<evidence type="ECO:0000259" key="4">
    <source>
        <dbReference type="Pfam" id="PF24883"/>
    </source>
</evidence>
<evidence type="ECO:0000313" key="6">
    <source>
        <dbReference type="Proteomes" id="UP000256964"/>
    </source>
</evidence>
<feature type="coiled-coil region" evidence="2">
    <location>
        <begin position="201"/>
        <end position="237"/>
    </location>
</feature>